<dbReference type="HOGENOM" id="CLU_610839_0_0_0"/>
<evidence type="ECO:0000313" key="1">
    <source>
        <dbReference type="EMBL" id="BAM05968.1"/>
    </source>
</evidence>
<protein>
    <submittedName>
        <fullName evidence="1">Uncharacterized protein</fullName>
    </submittedName>
</protein>
<dbReference type="KEGG" id="lfc:LFE_0246"/>
<dbReference type="eggNOG" id="COG2199">
    <property type="taxonomic scope" value="Bacteria"/>
</dbReference>
<keyword evidence="2" id="KW-1185">Reference proteome</keyword>
<organism evidence="1 2">
    <name type="scientific">Leptospirillum ferrooxidans (strain C2-3)</name>
    <dbReference type="NCBI Taxonomy" id="1162668"/>
    <lineage>
        <taxon>Bacteria</taxon>
        <taxon>Pseudomonadati</taxon>
        <taxon>Nitrospirota</taxon>
        <taxon>Nitrospiria</taxon>
        <taxon>Nitrospirales</taxon>
        <taxon>Nitrospiraceae</taxon>
        <taxon>Leptospirillum</taxon>
    </lineage>
</organism>
<dbReference type="PATRIC" id="fig|1162668.3.peg.284"/>
<dbReference type="RefSeq" id="WP_014448461.1">
    <property type="nucleotide sequence ID" value="NC_017094.1"/>
</dbReference>
<name>I0IL19_LEPFC</name>
<sequence>MSILLGHSSIRPMTSVLQKVNQICEKEMIGFALLSKKGFLRAADSLFLSFLDKKIISVGTIPQADIEKTFLTKILPANASQINTWIRGNTPASGGLWQTSVPFGEASLELFRAAITDSDEEAVLFFRVANHSASLDNSLSRIFTELSEEMASILLDSLDHEKILETLADPFWEESNLPEPPKIFLWTTSKWQKNSSLIQVSTRTSADHQMPITTAISAIIPEQVIQSISIPVSRSFFIKEADPESIHMIIPLFRETSHLGWMLQKLTSQEQKETSNTQHIQQKANDLTRKIFRNREELRLISPLNRDPDSALLSRRGLIDGLADLIEMASLRHQGVGVIGITLTEARGVFPLVEHLELFTRYSDLLGRMSPMEFLVFLPDTSRLGTEKALARMKTALLAEVAGNSSLLAKFTSCHAPEDGASPLKLLRAAFQESPQTRMDIRAKNPFG</sequence>
<dbReference type="Proteomes" id="UP000007382">
    <property type="component" value="Chromosome"/>
</dbReference>
<reference evidence="2" key="2">
    <citation type="submission" date="2012-03" db="EMBL/GenBank/DDBJ databases">
        <title>The complete genome sequence of the pioneer microbe on fresh volcanic deposit, Leptospirillum ferrooxidans strain C2-3.</title>
        <authorList>
            <person name="Fujimura R."/>
            <person name="Sato Y."/>
            <person name="Nishizawa T."/>
            <person name="Nanba K."/>
            <person name="Oshima K."/>
            <person name="Hattori M."/>
            <person name="Kamijo T."/>
            <person name="Ohta H."/>
        </authorList>
    </citation>
    <scope>NUCLEOTIDE SEQUENCE [LARGE SCALE GENOMIC DNA]</scope>
    <source>
        <strain evidence="2">C2-3</strain>
    </source>
</reference>
<dbReference type="EMBL" id="AP012342">
    <property type="protein sequence ID" value="BAM05968.1"/>
    <property type="molecule type" value="Genomic_DNA"/>
</dbReference>
<dbReference type="STRING" id="1162668.LFE_0246"/>
<accession>I0IL19</accession>
<dbReference type="AlphaFoldDB" id="I0IL19"/>
<proteinExistence type="predicted"/>
<evidence type="ECO:0000313" key="2">
    <source>
        <dbReference type="Proteomes" id="UP000007382"/>
    </source>
</evidence>
<gene>
    <name evidence="1" type="ordered locus">LFE_0246</name>
</gene>
<reference evidence="1 2" key="1">
    <citation type="journal article" date="2012" name="J. Bacteriol.">
        <title>Complete Genome Sequence of Leptospirillum ferrooxidans Strain C2-3, Isolated from a Fresh Volcanic Ash Deposit on the Island of Miyake, Japan.</title>
        <authorList>
            <person name="Fujimura R."/>
            <person name="Sato Y."/>
            <person name="Nishizawa T."/>
            <person name="Oshima K."/>
            <person name="Kim S.-W."/>
            <person name="Hattori M."/>
            <person name="Kamijo T."/>
            <person name="Ohta H."/>
        </authorList>
    </citation>
    <scope>NUCLEOTIDE SEQUENCE [LARGE SCALE GENOMIC DNA]</scope>
    <source>
        <strain evidence="1 2">C2-3</strain>
    </source>
</reference>